<sequence length="162" mass="16214">MRTPTRPLTHSLAGLSAGVLLLGGLLSGCGGGDDSSAEPSSGSTTASSATDTGASGGTGTVAQDADTEKFCSAYAEIVKSGSDDLAVQKKAIDELEAIGVPKSMDADARAGYQLLVDAITTAKTADELSSLGEKLSQSDTDKLLSFSQYLTTSCASQLGVGN</sequence>
<evidence type="ECO:0000256" key="1">
    <source>
        <dbReference type="SAM" id="MobiDB-lite"/>
    </source>
</evidence>
<protein>
    <recommendedName>
        <fullName evidence="4">DUF732 domain-containing protein</fullName>
    </recommendedName>
</protein>
<proteinExistence type="predicted"/>
<reference evidence="3" key="1">
    <citation type="journal article" date="2019" name="Int. J. Syst. Evol. Microbiol.">
        <title>The Global Catalogue of Microorganisms (GCM) 10K type strain sequencing project: providing services to taxonomists for standard genome sequencing and annotation.</title>
        <authorList>
            <consortium name="The Broad Institute Genomics Platform"/>
            <consortium name="The Broad Institute Genome Sequencing Center for Infectious Disease"/>
            <person name="Wu L."/>
            <person name="Ma J."/>
        </authorList>
    </citation>
    <scope>NUCLEOTIDE SEQUENCE [LARGE SCALE GENOMIC DNA]</scope>
    <source>
        <strain evidence="3">JCM 16703</strain>
    </source>
</reference>
<accession>A0ABP7XFV4</accession>
<comment type="caution">
    <text evidence="2">The sequence shown here is derived from an EMBL/GenBank/DDBJ whole genome shotgun (WGS) entry which is preliminary data.</text>
</comment>
<evidence type="ECO:0000313" key="3">
    <source>
        <dbReference type="Proteomes" id="UP001501495"/>
    </source>
</evidence>
<keyword evidence="3" id="KW-1185">Reference proteome</keyword>
<organism evidence="2 3">
    <name type="scientific">Nocardioides fonticola</name>
    <dbReference type="NCBI Taxonomy" id="450363"/>
    <lineage>
        <taxon>Bacteria</taxon>
        <taxon>Bacillati</taxon>
        <taxon>Actinomycetota</taxon>
        <taxon>Actinomycetes</taxon>
        <taxon>Propionibacteriales</taxon>
        <taxon>Nocardioidaceae</taxon>
        <taxon>Nocardioides</taxon>
    </lineage>
</organism>
<dbReference type="Proteomes" id="UP001501495">
    <property type="component" value="Unassembled WGS sequence"/>
</dbReference>
<evidence type="ECO:0008006" key="4">
    <source>
        <dbReference type="Google" id="ProtNLM"/>
    </source>
</evidence>
<name>A0ABP7XFV4_9ACTN</name>
<dbReference type="EMBL" id="BAAAZH010000011">
    <property type="protein sequence ID" value="GAA4115146.1"/>
    <property type="molecule type" value="Genomic_DNA"/>
</dbReference>
<feature type="compositionally biased region" description="Low complexity" evidence="1">
    <location>
        <begin position="37"/>
        <end position="53"/>
    </location>
</feature>
<gene>
    <name evidence="2" type="ORF">GCM10022215_13780</name>
</gene>
<dbReference type="RefSeq" id="WP_344732555.1">
    <property type="nucleotide sequence ID" value="NZ_BAAAZH010000011.1"/>
</dbReference>
<evidence type="ECO:0000313" key="2">
    <source>
        <dbReference type="EMBL" id="GAA4115146.1"/>
    </source>
</evidence>
<feature type="region of interest" description="Disordered" evidence="1">
    <location>
        <begin position="30"/>
        <end position="62"/>
    </location>
</feature>
<dbReference type="PROSITE" id="PS51257">
    <property type="entry name" value="PROKAR_LIPOPROTEIN"/>
    <property type="match status" value="1"/>
</dbReference>